<dbReference type="InterPro" id="IPR018062">
    <property type="entry name" value="HTH_AraC-typ_CS"/>
</dbReference>
<dbReference type="Pfam" id="PF12833">
    <property type="entry name" value="HTH_18"/>
    <property type="match status" value="1"/>
</dbReference>
<proteinExistence type="predicted"/>
<dbReference type="PANTHER" id="PTHR46796">
    <property type="entry name" value="HTH-TYPE TRANSCRIPTIONAL ACTIVATOR RHAS-RELATED"/>
    <property type="match status" value="1"/>
</dbReference>
<dbReference type="SUPFAM" id="SSF46689">
    <property type="entry name" value="Homeodomain-like"/>
    <property type="match status" value="1"/>
</dbReference>
<organism evidence="7 8">
    <name type="scientific">Dinghuibacter silviterrae</name>
    <dbReference type="NCBI Taxonomy" id="1539049"/>
    <lineage>
        <taxon>Bacteria</taxon>
        <taxon>Pseudomonadati</taxon>
        <taxon>Bacteroidota</taxon>
        <taxon>Chitinophagia</taxon>
        <taxon>Chitinophagales</taxon>
        <taxon>Chitinophagaceae</taxon>
        <taxon>Dinghuibacter</taxon>
    </lineage>
</organism>
<evidence type="ECO:0000256" key="3">
    <source>
        <dbReference type="ARBA" id="ARBA00023125"/>
    </source>
</evidence>
<evidence type="ECO:0000313" key="8">
    <source>
        <dbReference type="Proteomes" id="UP000294498"/>
    </source>
</evidence>
<reference evidence="7 8" key="1">
    <citation type="submission" date="2019-03" db="EMBL/GenBank/DDBJ databases">
        <title>Genomic Encyclopedia of Type Strains, Phase IV (KMG-IV): sequencing the most valuable type-strain genomes for metagenomic binning, comparative biology and taxonomic classification.</title>
        <authorList>
            <person name="Goeker M."/>
        </authorList>
    </citation>
    <scope>NUCLEOTIDE SEQUENCE [LARGE SCALE GENOMIC DNA]</scope>
    <source>
        <strain evidence="7 8">DSM 100059</strain>
    </source>
</reference>
<keyword evidence="4" id="KW-0010">Activator</keyword>
<keyword evidence="3" id="KW-0238">DNA-binding</keyword>
<dbReference type="SUPFAM" id="SSF51215">
    <property type="entry name" value="Regulatory protein AraC"/>
    <property type="match status" value="1"/>
</dbReference>
<keyword evidence="8" id="KW-1185">Reference proteome</keyword>
<evidence type="ECO:0000256" key="5">
    <source>
        <dbReference type="ARBA" id="ARBA00023163"/>
    </source>
</evidence>
<sequence>MNRSERGFFYGNTTELIQMDGITLTDTEYSAPRVDWHFHKDDYFTFLLEGGMREINKKETYECVAGDLLFHNWQDAHYNIAADRPTRGFHVELQDSWYERLDIPANLKEGSIRVSSPLIKTMMYNLFKEMKLAGPAGQLGVDALLAQILAMLGQIREERDGSRPTWVKRVRELLHDGKDDWNLVRIAREVNIHPVHLSREFPKHFHTNLGDYLRMVKVQRSIALLPDRRRSLTDIALECGFADQSHYIRSFKAYQQITPLDYRNLLKQAGGAGC</sequence>
<evidence type="ECO:0000256" key="2">
    <source>
        <dbReference type="ARBA" id="ARBA00023015"/>
    </source>
</evidence>
<evidence type="ECO:0000256" key="4">
    <source>
        <dbReference type="ARBA" id="ARBA00023159"/>
    </source>
</evidence>
<dbReference type="AlphaFoldDB" id="A0A4R8DWC6"/>
<dbReference type="OrthoDB" id="511992at2"/>
<dbReference type="InterPro" id="IPR018060">
    <property type="entry name" value="HTH_AraC"/>
</dbReference>
<dbReference type="GO" id="GO:0043565">
    <property type="term" value="F:sequence-specific DNA binding"/>
    <property type="evidence" value="ECO:0007669"/>
    <property type="project" value="InterPro"/>
</dbReference>
<dbReference type="Proteomes" id="UP000294498">
    <property type="component" value="Unassembled WGS sequence"/>
</dbReference>
<evidence type="ECO:0000313" key="7">
    <source>
        <dbReference type="EMBL" id="TDX01521.1"/>
    </source>
</evidence>
<dbReference type="GO" id="GO:0003700">
    <property type="term" value="F:DNA-binding transcription factor activity"/>
    <property type="evidence" value="ECO:0007669"/>
    <property type="project" value="InterPro"/>
</dbReference>
<dbReference type="InterPro" id="IPR050204">
    <property type="entry name" value="AraC_XylS_family_regulators"/>
</dbReference>
<dbReference type="PROSITE" id="PS00041">
    <property type="entry name" value="HTH_ARAC_FAMILY_1"/>
    <property type="match status" value="1"/>
</dbReference>
<dbReference type="InterPro" id="IPR009057">
    <property type="entry name" value="Homeodomain-like_sf"/>
</dbReference>
<dbReference type="InterPro" id="IPR037923">
    <property type="entry name" value="HTH-like"/>
</dbReference>
<dbReference type="RefSeq" id="WP_133994128.1">
    <property type="nucleotide sequence ID" value="NZ_SODV01000001.1"/>
</dbReference>
<accession>A0A4R8DWC6</accession>
<evidence type="ECO:0000259" key="6">
    <source>
        <dbReference type="PROSITE" id="PS01124"/>
    </source>
</evidence>
<comment type="caution">
    <text evidence="7">The sequence shown here is derived from an EMBL/GenBank/DDBJ whole genome shotgun (WGS) entry which is preliminary data.</text>
</comment>
<gene>
    <name evidence="7" type="ORF">EDB95_2561</name>
</gene>
<dbReference type="PANTHER" id="PTHR46796:SF13">
    <property type="entry name" value="HTH-TYPE TRANSCRIPTIONAL ACTIVATOR RHAS"/>
    <property type="match status" value="1"/>
</dbReference>
<keyword evidence="5" id="KW-0804">Transcription</keyword>
<feature type="domain" description="HTH araC/xylS-type" evidence="6">
    <location>
        <begin position="168"/>
        <end position="265"/>
    </location>
</feature>
<keyword evidence="2" id="KW-0805">Transcription regulation</keyword>
<dbReference type="SMART" id="SM00342">
    <property type="entry name" value="HTH_ARAC"/>
    <property type="match status" value="1"/>
</dbReference>
<evidence type="ECO:0000256" key="1">
    <source>
        <dbReference type="ARBA" id="ARBA00022490"/>
    </source>
</evidence>
<name>A0A4R8DWC6_9BACT</name>
<protein>
    <submittedName>
        <fullName evidence="7">AraC family transcriptional regulator</fullName>
    </submittedName>
</protein>
<dbReference type="EMBL" id="SODV01000001">
    <property type="protein sequence ID" value="TDX01521.1"/>
    <property type="molecule type" value="Genomic_DNA"/>
</dbReference>
<keyword evidence="1" id="KW-0963">Cytoplasm</keyword>
<dbReference type="PROSITE" id="PS01124">
    <property type="entry name" value="HTH_ARAC_FAMILY_2"/>
    <property type="match status" value="1"/>
</dbReference>
<dbReference type="Gene3D" id="1.10.10.60">
    <property type="entry name" value="Homeodomain-like"/>
    <property type="match status" value="1"/>
</dbReference>